<keyword evidence="3" id="KW-1185">Reference proteome</keyword>
<sequence length="247" mass="27885">MSRSLTHTVALITTGGAGHRSLAAFYRIRVRPCREINICVCGGATVNAIGHWVEAGRVWAGRFGAKTASPGVDRGRYPKQNQNQAIDREEIEQEEQDGEHDGHNVIGQYKRRSNLLHAHTGEAERGCEQRRPIVQRMKLCRYELQERPWCRDAITSTNIDLFKRAKLIGIENGIRIRIENGTKIRMDSVLEIGNRSSTGIRIETEARIEISSDTIDLRANEQANHQSIRASHHSHQSPPPMDTRNPE</sequence>
<dbReference type="EMBL" id="BGZK01000329">
    <property type="protein sequence ID" value="GBP37151.1"/>
    <property type="molecule type" value="Genomic_DNA"/>
</dbReference>
<comment type="caution">
    <text evidence="2">The sequence shown here is derived from an EMBL/GenBank/DDBJ whole genome shotgun (WGS) entry which is preliminary data.</text>
</comment>
<proteinExistence type="predicted"/>
<feature type="region of interest" description="Disordered" evidence="1">
    <location>
        <begin position="223"/>
        <end position="247"/>
    </location>
</feature>
<reference evidence="2 3" key="1">
    <citation type="journal article" date="2019" name="Commun. Biol.">
        <title>The bagworm genome reveals a unique fibroin gene that provides high tensile strength.</title>
        <authorList>
            <person name="Kono N."/>
            <person name="Nakamura H."/>
            <person name="Ohtoshi R."/>
            <person name="Tomita M."/>
            <person name="Numata K."/>
            <person name="Arakawa K."/>
        </authorList>
    </citation>
    <scope>NUCLEOTIDE SEQUENCE [LARGE SCALE GENOMIC DNA]</scope>
</reference>
<gene>
    <name evidence="2" type="ORF">EVAR_24283_1</name>
</gene>
<evidence type="ECO:0000256" key="1">
    <source>
        <dbReference type="SAM" id="MobiDB-lite"/>
    </source>
</evidence>
<name>A0A4C1VE54_EUMVA</name>
<dbReference type="AlphaFoldDB" id="A0A4C1VE54"/>
<evidence type="ECO:0000313" key="3">
    <source>
        <dbReference type="Proteomes" id="UP000299102"/>
    </source>
</evidence>
<dbReference type="Proteomes" id="UP000299102">
    <property type="component" value="Unassembled WGS sequence"/>
</dbReference>
<evidence type="ECO:0000313" key="2">
    <source>
        <dbReference type="EMBL" id="GBP37151.1"/>
    </source>
</evidence>
<protein>
    <submittedName>
        <fullName evidence="2">Uncharacterized protein</fullName>
    </submittedName>
</protein>
<accession>A0A4C1VE54</accession>
<organism evidence="2 3">
    <name type="scientific">Eumeta variegata</name>
    <name type="common">Bagworm moth</name>
    <name type="synonym">Eumeta japonica</name>
    <dbReference type="NCBI Taxonomy" id="151549"/>
    <lineage>
        <taxon>Eukaryota</taxon>
        <taxon>Metazoa</taxon>
        <taxon>Ecdysozoa</taxon>
        <taxon>Arthropoda</taxon>
        <taxon>Hexapoda</taxon>
        <taxon>Insecta</taxon>
        <taxon>Pterygota</taxon>
        <taxon>Neoptera</taxon>
        <taxon>Endopterygota</taxon>
        <taxon>Lepidoptera</taxon>
        <taxon>Glossata</taxon>
        <taxon>Ditrysia</taxon>
        <taxon>Tineoidea</taxon>
        <taxon>Psychidae</taxon>
        <taxon>Oiketicinae</taxon>
        <taxon>Eumeta</taxon>
    </lineage>
</organism>